<name>A0A1N7M4C3_9FLAO</name>
<dbReference type="STRING" id="713588.SAMN05421789_10788"/>
<dbReference type="NCBIfam" id="TIGR04256">
    <property type="entry name" value="GxxExxY"/>
    <property type="match status" value="1"/>
</dbReference>
<gene>
    <name evidence="1" type="ORF">SAMN05421789_10788</name>
</gene>
<dbReference type="InterPro" id="IPR026350">
    <property type="entry name" value="GxxExxY"/>
</dbReference>
<organism evidence="1 2">
    <name type="scientific">Kaistella chaponensis</name>
    <dbReference type="NCBI Taxonomy" id="713588"/>
    <lineage>
        <taxon>Bacteria</taxon>
        <taxon>Pseudomonadati</taxon>
        <taxon>Bacteroidota</taxon>
        <taxon>Flavobacteriia</taxon>
        <taxon>Flavobacteriales</taxon>
        <taxon>Weeksellaceae</taxon>
        <taxon>Chryseobacterium group</taxon>
        <taxon>Kaistella</taxon>
    </lineage>
</organism>
<evidence type="ECO:0000313" key="2">
    <source>
        <dbReference type="Proteomes" id="UP000185839"/>
    </source>
</evidence>
<proteinExistence type="predicted"/>
<dbReference type="OrthoDB" id="1119698at2"/>
<evidence type="ECO:0000313" key="1">
    <source>
        <dbReference type="EMBL" id="SIS80938.1"/>
    </source>
</evidence>
<dbReference type="Pfam" id="PF13366">
    <property type="entry name" value="PDDEXK_3"/>
    <property type="match status" value="1"/>
</dbReference>
<dbReference type="Proteomes" id="UP000185839">
    <property type="component" value="Unassembled WGS sequence"/>
</dbReference>
<reference evidence="2" key="1">
    <citation type="submission" date="2017-01" db="EMBL/GenBank/DDBJ databases">
        <authorList>
            <person name="Varghese N."/>
            <person name="Submissions S."/>
        </authorList>
    </citation>
    <scope>NUCLEOTIDE SEQUENCE [LARGE SCALE GENOMIC DNA]</scope>
    <source>
        <strain evidence="2">DSM 23145</strain>
    </source>
</reference>
<keyword evidence="2" id="KW-1185">Reference proteome</keyword>
<dbReference type="AlphaFoldDB" id="A0A1N7M4C3"/>
<protein>
    <submittedName>
        <fullName evidence="1">GxxExxY protein</fullName>
    </submittedName>
</protein>
<dbReference type="EMBL" id="FTOI01000007">
    <property type="protein sequence ID" value="SIS80938.1"/>
    <property type="molecule type" value="Genomic_DNA"/>
</dbReference>
<accession>A0A1N7M4C3</accession>
<sequence>MTENELSKIVFEIDLKIHKNLGPGLFEIVYEECLFYELKKAGLKVEKQKLLPIKYEELTIENAYKLDMIVEDKLILEIKTVDYINSSHKAQQLLTYLKMTDCRLGLLINFQSDLFKNGVTRIVNGL</sequence>
<dbReference type="RefSeq" id="WP_076387172.1">
    <property type="nucleotide sequence ID" value="NZ_FTOI01000007.1"/>
</dbReference>